<dbReference type="KEGG" id="rlg:Rleg_5703"/>
<comment type="similarity">
    <text evidence="1">Belongs to the LysR transcriptional regulatory family.</text>
</comment>
<keyword evidence="7" id="KW-0614">Plasmid</keyword>
<name>C6B9B6_RHILS</name>
<keyword evidence="5" id="KW-0804">Transcription</keyword>
<proteinExistence type="inferred from homology"/>
<dbReference type="Gene3D" id="1.10.10.10">
    <property type="entry name" value="Winged helix-like DNA-binding domain superfamily/Winged helix DNA-binding domain"/>
    <property type="match status" value="1"/>
</dbReference>
<evidence type="ECO:0000313" key="8">
    <source>
        <dbReference type="Proteomes" id="UP000002256"/>
    </source>
</evidence>
<sequence length="295" mass="32691">MRLRQLECFRALMLHGTMTRAAEMLRMSQPAVSTTIAALEHSIGLTLFVRRGSRLHPTPEAQLFYVEASKALDAIEGTAQAAREIRSGRRGSLSIVAYPNVSISLLPRLMSSFAADRPDLQLKIITRPSQAVKELISTNTFDIAISELPTNYPISHMEVFSFDCVCMLPKGHPLCRFDTLTPRELDGIPFVTLFKGDPLYLSTAAAFSKMNAAWNVVVETEFLTSACEFVASGHGVGLIDPVISAAFTDKVELRPFEPTITYQIAILYPIHDQLSRVALDFVEILRKAFNDGRVD</sequence>
<accession>C6B9B6</accession>
<dbReference type="InterPro" id="IPR005119">
    <property type="entry name" value="LysR_subst-bd"/>
</dbReference>
<dbReference type="SUPFAM" id="SSF46785">
    <property type="entry name" value="Winged helix' DNA-binding domain"/>
    <property type="match status" value="1"/>
</dbReference>
<evidence type="ECO:0000313" key="7">
    <source>
        <dbReference type="EMBL" id="ACS60504.1"/>
    </source>
</evidence>
<organism evidence="7 8">
    <name type="scientific">Rhizobium leguminosarum bv. trifolii (strain WSM1325)</name>
    <dbReference type="NCBI Taxonomy" id="395491"/>
    <lineage>
        <taxon>Bacteria</taxon>
        <taxon>Pseudomonadati</taxon>
        <taxon>Pseudomonadota</taxon>
        <taxon>Alphaproteobacteria</taxon>
        <taxon>Hyphomicrobiales</taxon>
        <taxon>Rhizobiaceae</taxon>
        <taxon>Rhizobium/Agrobacterium group</taxon>
        <taxon>Rhizobium</taxon>
    </lineage>
</organism>
<dbReference type="AlphaFoldDB" id="C6B9B6"/>
<keyword evidence="4" id="KW-0010">Activator</keyword>
<evidence type="ECO:0000259" key="6">
    <source>
        <dbReference type="PROSITE" id="PS50931"/>
    </source>
</evidence>
<dbReference type="EMBL" id="CP001625">
    <property type="protein sequence ID" value="ACS60504.1"/>
    <property type="molecule type" value="Genomic_DNA"/>
</dbReference>
<feature type="domain" description="HTH lysR-type" evidence="6">
    <location>
        <begin position="1"/>
        <end position="58"/>
    </location>
</feature>
<dbReference type="InterPro" id="IPR000847">
    <property type="entry name" value="LysR_HTH_N"/>
</dbReference>
<dbReference type="GO" id="GO:0003700">
    <property type="term" value="F:DNA-binding transcription factor activity"/>
    <property type="evidence" value="ECO:0007669"/>
    <property type="project" value="InterPro"/>
</dbReference>
<evidence type="ECO:0000256" key="4">
    <source>
        <dbReference type="ARBA" id="ARBA00023159"/>
    </source>
</evidence>
<dbReference type="InterPro" id="IPR036388">
    <property type="entry name" value="WH-like_DNA-bd_sf"/>
</dbReference>
<dbReference type="PRINTS" id="PR00039">
    <property type="entry name" value="HTHLYSR"/>
</dbReference>
<dbReference type="PANTHER" id="PTHR30427">
    <property type="entry name" value="TRANSCRIPTIONAL ACTIVATOR PROTEIN LYSR"/>
    <property type="match status" value="1"/>
</dbReference>
<dbReference type="Pfam" id="PF00126">
    <property type="entry name" value="HTH_1"/>
    <property type="match status" value="1"/>
</dbReference>
<dbReference type="PROSITE" id="PS50931">
    <property type="entry name" value="HTH_LYSR"/>
    <property type="match status" value="1"/>
</dbReference>
<protein>
    <submittedName>
        <fullName evidence="7">Transcriptional regulator, LysR family</fullName>
    </submittedName>
</protein>
<dbReference type="GO" id="GO:0043565">
    <property type="term" value="F:sequence-specific DNA binding"/>
    <property type="evidence" value="ECO:0007669"/>
    <property type="project" value="TreeGrafter"/>
</dbReference>
<dbReference type="SUPFAM" id="SSF53850">
    <property type="entry name" value="Periplasmic binding protein-like II"/>
    <property type="match status" value="1"/>
</dbReference>
<evidence type="ECO:0000256" key="2">
    <source>
        <dbReference type="ARBA" id="ARBA00023015"/>
    </source>
</evidence>
<keyword evidence="3" id="KW-0238">DNA-binding</keyword>
<dbReference type="Proteomes" id="UP000002256">
    <property type="component" value="Plasmid pR132503"/>
</dbReference>
<dbReference type="Gene3D" id="3.40.190.290">
    <property type="match status" value="1"/>
</dbReference>
<dbReference type="PANTHER" id="PTHR30427:SF1">
    <property type="entry name" value="TRANSCRIPTIONAL ACTIVATOR PROTEIN LYSR"/>
    <property type="match status" value="1"/>
</dbReference>
<evidence type="ECO:0000256" key="5">
    <source>
        <dbReference type="ARBA" id="ARBA00023163"/>
    </source>
</evidence>
<dbReference type="OrthoDB" id="7260751at2"/>
<dbReference type="GO" id="GO:0010628">
    <property type="term" value="P:positive regulation of gene expression"/>
    <property type="evidence" value="ECO:0007669"/>
    <property type="project" value="TreeGrafter"/>
</dbReference>
<gene>
    <name evidence="7" type="ordered locus">Rleg_5703</name>
</gene>
<dbReference type="Pfam" id="PF03466">
    <property type="entry name" value="LysR_substrate"/>
    <property type="match status" value="1"/>
</dbReference>
<keyword evidence="2" id="KW-0805">Transcription regulation</keyword>
<evidence type="ECO:0000256" key="3">
    <source>
        <dbReference type="ARBA" id="ARBA00023125"/>
    </source>
</evidence>
<dbReference type="HOGENOM" id="CLU_039613_6_3_5"/>
<geneLocation type="plasmid" evidence="7 8">
    <name>pR132503</name>
</geneLocation>
<reference evidence="7 8" key="1">
    <citation type="journal article" date="2010" name="Stand. Genomic Sci.">
        <title>Complete genome sequence of Rhizobium leguminosarum bv. trifolii strain WSM1325, an effective microsymbiont of annual Mediterranean clovers.</title>
        <authorList>
            <person name="Reeve W."/>
            <person name="O'Hara G."/>
            <person name="Chain P."/>
            <person name="Ardley J."/>
            <person name="Brau L."/>
            <person name="Nandesena K."/>
            <person name="Tiwari R."/>
            <person name="Copeland A."/>
            <person name="Nolan M."/>
            <person name="Han C."/>
            <person name="Brettin T."/>
            <person name="Land M."/>
            <person name="Ovchinikova G."/>
            <person name="Ivanova N."/>
            <person name="Mavromatis K."/>
            <person name="Markowitz V."/>
            <person name="Kyrpides N."/>
            <person name="Melino V."/>
            <person name="Denton M."/>
            <person name="Yates R."/>
            <person name="Howieson J."/>
        </authorList>
    </citation>
    <scope>NUCLEOTIDE SEQUENCE [LARGE SCALE GENOMIC DNA]</scope>
    <source>
        <strain evidence="8">WSM1325</strain>
        <plasmid evidence="8">Plasmid pR132503</plasmid>
    </source>
</reference>
<evidence type="ECO:0000256" key="1">
    <source>
        <dbReference type="ARBA" id="ARBA00009437"/>
    </source>
</evidence>
<dbReference type="InterPro" id="IPR036390">
    <property type="entry name" value="WH_DNA-bd_sf"/>
</dbReference>